<protein>
    <submittedName>
        <fullName evidence="2">Uncharacterized protein</fullName>
    </submittedName>
</protein>
<feature type="coiled-coil region" evidence="1">
    <location>
        <begin position="108"/>
        <end position="135"/>
    </location>
</feature>
<keyword evidence="1" id="KW-0175">Coiled coil</keyword>
<reference evidence="2" key="1">
    <citation type="submission" date="2021-02" db="EMBL/GenBank/DDBJ databases">
        <authorList>
            <person name="Nowell W R."/>
        </authorList>
    </citation>
    <scope>NUCLEOTIDE SEQUENCE</scope>
</reference>
<organism evidence="2 3">
    <name type="scientific">Rotaria magnacalcarata</name>
    <dbReference type="NCBI Taxonomy" id="392030"/>
    <lineage>
        <taxon>Eukaryota</taxon>
        <taxon>Metazoa</taxon>
        <taxon>Spiralia</taxon>
        <taxon>Gnathifera</taxon>
        <taxon>Rotifera</taxon>
        <taxon>Eurotatoria</taxon>
        <taxon>Bdelloidea</taxon>
        <taxon>Philodinida</taxon>
        <taxon>Philodinidae</taxon>
        <taxon>Rotaria</taxon>
    </lineage>
</organism>
<feature type="non-terminal residue" evidence="2">
    <location>
        <position position="1"/>
    </location>
</feature>
<evidence type="ECO:0000313" key="3">
    <source>
        <dbReference type="Proteomes" id="UP000676336"/>
    </source>
</evidence>
<evidence type="ECO:0000313" key="2">
    <source>
        <dbReference type="EMBL" id="CAF5190834.1"/>
    </source>
</evidence>
<gene>
    <name evidence="2" type="ORF">SMN809_LOCUS72244</name>
</gene>
<dbReference type="Proteomes" id="UP000676336">
    <property type="component" value="Unassembled WGS sequence"/>
</dbReference>
<dbReference type="AlphaFoldDB" id="A0A8S3HY66"/>
<proteinExistence type="predicted"/>
<accession>A0A8S3HY66</accession>
<sequence length="293" mass="35347">IEQYRKELFDELEQFQAKSSDKENFYSQQSIFIQNQLKINNHKKLSKFIKKFKVLLNKIETINVKDLQYDFLYSKFDRSYEILVNKYRINLPAKTNIRSIRDILTTNRKTLKKDLQEFDTTKNELLRKLNVLKTKEELKQRSRIKSISQESHLSSLNAYIQQSNIEPLNIHHEFYAMKIQQISNDLDSMLDIKTYHHLRIYQQFLDQQKIDNERKLKYIEDEIAIARQYSLFDSLAREQMDDLVRQQNKHTQNDESIVKLQQILNEVVNHLQSKVILNPEQDKNYDLIKQFKQ</sequence>
<comment type="caution">
    <text evidence="2">The sequence shown here is derived from an EMBL/GenBank/DDBJ whole genome shotgun (WGS) entry which is preliminary data.</text>
</comment>
<evidence type="ECO:0000256" key="1">
    <source>
        <dbReference type="SAM" id="Coils"/>
    </source>
</evidence>
<feature type="non-terminal residue" evidence="2">
    <location>
        <position position="293"/>
    </location>
</feature>
<name>A0A8S3HY66_9BILA</name>
<dbReference type="EMBL" id="CAJOBI010325298">
    <property type="protein sequence ID" value="CAF5190834.1"/>
    <property type="molecule type" value="Genomic_DNA"/>
</dbReference>